<dbReference type="PROSITE" id="PS50075">
    <property type="entry name" value="CARRIER"/>
    <property type="match status" value="1"/>
</dbReference>
<dbReference type="PROSITE" id="PS00606">
    <property type="entry name" value="KS3_1"/>
    <property type="match status" value="1"/>
</dbReference>
<dbReference type="InterPro" id="IPR013968">
    <property type="entry name" value="PKS_KR"/>
</dbReference>
<dbReference type="GO" id="GO:0008168">
    <property type="term" value="F:methyltransferase activity"/>
    <property type="evidence" value="ECO:0007669"/>
    <property type="project" value="UniProtKB-KW"/>
</dbReference>
<dbReference type="Gene3D" id="3.40.50.150">
    <property type="entry name" value="Vaccinia Virus protein VP39"/>
    <property type="match status" value="1"/>
</dbReference>
<keyword evidence="13" id="KW-1185">Reference proteome</keyword>
<dbReference type="InterPro" id="IPR049900">
    <property type="entry name" value="PKS_mFAS_DH"/>
</dbReference>
<dbReference type="SUPFAM" id="SSF51735">
    <property type="entry name" value="NAD(P)-binding Rossmann-fold domains"/>
    <property type="match status" value="2"/>
</dbReference>
<sequence>MANSLPMDLSFEKEPVAIVGSACRFAGDATSPSRLWDLLKNPIDLRQEIPTSRYDPDGFYHPDGSFHGHSNVRHAHFLDQDPAAFDAAFFGIKPVEAKAMDPQQRLLLEVVYEGLESAGIPISKMKGSDTGVYVGVMFNDYAAMMLRDVQDLPTYYATGTGQSILSNRISHFFDLHGPSVTIDTACSSSLVAVHLAVQALRSGESRLALACGANLILGPEGFIIESKLNMLSPDGRSRMWSQGANGYARGEGVGVLVLKTLRAALEDGDEIECIIRETGLGQDGATPGITMPSAAAQETLIRNTYTRAGLDLLNPGDRPQYFEAHGTGTPAGDPAEAEAIYRAFFTSTDGGQLPNPLSLGRGHPLYVGSIKTVLGHTEGAAGVAALIKTSLVLQQGLIPPNLLFDELSHRVAPFYKNVEILRDPRPWPTTYGGPRRASVNSFGFGGTNAHAILESHDSKADHLPSSVATTFTPFVLSATSELALRETMSNYATWLDTIQGNLDFNPQDLAWTLRKRRSVFQYRTSFTASSFAELRDKILAKLKDKEIPGIGTRAVSSSISSEEPCGRILGIFTGQGAQYPRMGADLIENSSTARGIIKRLESYLAQLPEDRPSWSLEAELLADPSVSRLQGAALAQPLCTALQILLVDLLKLAGLQFSAVVGHSSGEIGAAYAAGYLSARDAMLIAYYRGLHASRTADLSGAMLAVGGSMDDMADLCADEAFVGRVAVAAHNSLSSVTISGDEDAIEELELVLEDEGKFYRRLKVDKAYHSHHMMPCFDPYVDSMRRVGIKPLERSGPDQQCPWFSSVYDGRVVDGNLGWGLNGPYWAENMTKPVLFSEALGNALHASSYDLVLEVGPHPALKAPSAQTMKDSLGVDLPYHGLLARGMSAVDALSSALGFMWEHLDRPGVDLDKFERAMTGAEGHRYRLVKGLPAYPWSRERRYWHEARSSRKMRLRHDTVHPLLGDITTDSAPHHASWRNLLRVTEMEWLAGHAVQGQIVFPAAGYLASAIEAAWLVATKSGKEVRLIEISDFAIHQAVAFEHDDASIEVLIELSEVIRRSPGLIRAKFTYSAATDPSSVDLSLAASGDVTIHLGEPSPSLLPTRPPVLPHMIDVERERFYAALADLGYNFEGRFRALSSLRRKRGKSTCVVNMQPSSLLIHPAELDAMMQSAILAYSYPYDGELHTLHLPTTITRIRVNPAALRGGATERVGPGEQALVDASIDLRRGQGIGGSIVANINLYAPPSAACRTEAVHAVQAQGVAYVPLRGSTEEEDRRMYSKVDWIHDRPDGIEASRGLWEGEHQRKTAHLLERIATFYLRKFDREVPLDHPARTTFPTKWYLNHARHVAGVVESGKHKWWRDEWHNDTEESVLEASKHHMHLPDVEIMHLVGRQMPRVFAGETTMLEEFRAGGNDVLDRYYAEGLGLRELARWVARAVKQLTDRYPHMNIVEVGAGTGGATKAIFGEIGDSFLSYTYTDISAAFFENASAVFSKHGSKMVLKTLDIERDPTEQGFASGTYDLVVAFFVIHATSDLECSLRNLRKLLKPGGFLVVGEGSETGTGAATSGFIFGTLPGWWVGTDKGRVLSPLVSPREWDSLLRKTGFSGADAAPPISVEDIFNVFPVVSQAVDAHINSLRAPLDPEIGLERAGTSLIKKLIIVGGATACSSRIVQGLQSILGKKFAAKSYHFKYLTDIDFGTADGGSVLVSLTELDSPVFRDITPERFNALKTVLEPGNTVLWVTSGRLCDEPFANMTVAFGRVATHETPDLRLQHLDIHDPEQVSVDVIAEMVLRLHAQGSGEESNNILWTFEPEIVIDKDGHQLVPRLNFIDELNDRYNAARRLVVREVDVQSTIAPIALEVAQDGSYMLKEISRYEAEPLVGGDESQSLIELRTTHSILSALKTPFGHRFLAVGMPIGEQIPYLALVSSPASVIRIPRDSAVACAVPGLSNEDVLRLVAAHLIPMAVLERFYSGQTLIAHNVPRIVANALALQATAKGINTVYLTDLADDDLPGSWIKLPRFLTQSEMEDILVTADPPAGFAGFTNHDVEKSENEDAILSNLDSRWHTIETAASLYSRVASCNSSITSSRYSSSLQGILRTALSFIASRQQVTIGGHLPLDPVTESVCLGSLTSGSQPVDPLCVVDWTDRTPLPVCVSRLDTGRMFRADSAYWIVGMSGALGISLADWMISKGVRHLVMTSRKPEIAPEWIASHQRKGAKVTVIPCDVTNEAALKDVYQTIQNSIPPIAGVIHGAMVLRDTSISNMTFDQLTEVIRPKVDGSIYLDRIFWNVDLDFFVLTSSINTVIGNLGQANYAAANAFMCSLAAQRRKRGLRAAAVNGGAIIGAGYMEREARRAWDRIAQNNYMMRLSEEDFVQSICEAIDASRLDSWHGPEISTGLGHVPADAANPPFWSGDPKFSNFITYQQGASGKGAESNAGLAMAAASIQDLVRDCQSEREVQDVVEHAFANTLRAILHVSTSDEGLMASRSNEIGLDSLVSVNIRSWFLKHLQVGIPVLRIMGNGTMRSLVQLAIEGMPPELTPQLHATSPAEHDADAGSKSPSFGSDRHTSSSVTIPDTGSIADDGEAGKTGSDSSLSTTVIDWEAESCPPGELLDIPLATDLPPPSMPPRIILLTGATGLLGRHLLSHLLNRTGTEKVICLAIRNLSSRLANGELPAPGPRIEYHEGDLPAPLLGLPPDLADAIFSSADAVIHNGAETSHMKDYSSLRATNVGSTTALIRACLPRRIPLHYVSSAGLAILYGKEAFPPVSVTGPGCARPATDGSFGYAAAKWTCERILERVHEAYGGAWKVCVHRPSTIIREGSDAEERKAGLDWVNAMLAYAKKSRTVPQLNRNRGALDLVKVQTACEELVRRVVNGDERMDRGEVGYVHQVGDVVIPLDKLEKIGLDEGGKPFKALPMSEWIANAVEDGLHPAVAALVEMLDDEGASHYPRLLRTIPE</sequence>
<dbReference type="PROSITE" id="PS52019">
    <property type="entry name" value="PKS_MFAS_DH"/>
    <property type="match status" value="1"/>
</dbReference>
<evidence type="ECO:0000259" key="10">
    <source>
        <dbReference type="PROSITE" id="PS52004"/>
    </source>
</evidence>
<dbReference type="InterPro" id="IPR014030">
    <property type="entry name" value="Ketoacyl_synth_N"/>
</dbReference>
<evidence type="ECO:0000313" key="12">
    <source>
        <dbReference type="EMBL" id="KAK4115441.1"/>
    </source>
</evidence>
<name>A0AAN6TJV8_9PEZI</name>
<dbReference type="SUPFAM" id="SSF47336">
    <property type="entry name" value="ACP-like"/>
    <property type="match status" value="1"/>
</dbReference>
<dbReference type="InterPro" id="IPR042104">
    <property type="entry name" value="PKS_dehydratase_sf"/>
</dbReference>
<evidence type="ECO:0000256" key="7">
    <source>
        <dbReference type="PROSITE-ProRule" id="PRU01363"/>
    </source>
</evidence>
<feature type="region of interest" description="N-terminal hotdog fold" evidence="7">
    <location>
        <begin position="962"/>
        <end position="1098"/>
    </location>
</feature>
<dbReference type="InterPro" id="IPR036736">
    <property type="entry name" value="ACP-like_sf"/>
</dbReference>
<dbReference type="SMART" id="SM00822">
    <property type="entry name" value="PKS_KR"/>
    <property type="match status" value="1"/>
</dbReference>
<dbReference type="InterPro" id="IPR016036">
    <property type="entry name" value="Malonyl_transacylase_ACP-bd"/>
</dbReference>
<dbReference type="InterPro" id="IPR032821">
    <property type="entry name" value="PKS_assoc"/>
</dbReference>
<dbReference type="GO" id="GO:0004312">
    <property type="term" value="F:fatty acid synthase activity"/>
    <property type="evidence" value="ECO:0007669"/>
    <property type="project" value="TreeGrafter"/>
</dbReference>
<dbReference type="InterPro" id="IPR014031">
    <property type="entry name" value="Ketoacyl_synth_C"/>
</dbReference>
<dbReference type="Pfam" id="PF21089">
    <property type="entry name" value="PKS_DH_N"/>
    <property type="match status" value="1"/>
</dbReference>
<dbReference type="EMBL" id="MU853334">
    <property type="protein sequence ID" value="KAK4115441.1"/>
    <property type="molecule type" value="Genomic_DNA"/>
</dbReference>
<feature type="domain" description="Ketosynthase family 3 (KS3)" evidence="10">
    <location>
        <begin position="13"/>
        <end position="455"/>
    </location>
</feature>
<dbReference type="PROSITE" id="PS00012">
    <property type="entry name" value="PHOSPHOPANTETHEINE"/>
    <property type="match status" value="1"/>
</dbReference>
<dbReference type="InterPro" id="IPR057326">
    <property type="entry name" value="KR_dom"/>
</dbReference>
<dbReference type="SUPFAM" id="SSF55048">
    <property type="entry name" value="Probable ACP-binding domain of malonyl-CoA ACP transacylase"/>
    <property type="match status" value="1"/>
</dbReference>
<feature type="active site" description="Proton donor; for dehydratase activity" evidence="7">
    <location>
        <position position="1168"/>
    </location>
</feature>
<dbReference type="GO" id="GO:0032259">
    <property type="term" value="P:methylation"/>
    <property type="evidence" value="ECO:0007669"/>
    <property type="project" value="UniProtKB-KW"/>
</dbReference>
<feature type="domain" description="Carrier" evidence="9">
    <location>
        <begin position="2458"/>
        <end position="2540"/>
    </location>
</feature>
<organism evidence="12 13">
    <name type="scientific">Canariomyces notabilis</name>
    <dbReference type="NCBI Taxonomy" id="2074819"/>
    <lineage>
        <taxon>Eukaryota</taxon>
        <taxon>Fungi</taxon>
        <taxon>Dikarya</taxon>
        <taxon>Ascomycota</taxon>
        <taxon>Pezizomycotina</taxon>
        <taxon>Sordariomycetes</taxon>
        <taxon>Sordariomycetidae</taxon>
        <taxon>Sordariales</taxon>
        <taxon>Chaetomiaceae</taxon>
        <taxon>Canariomyces</taxon>
    </lineage>
</organism>
<evidence type="ECO:0000259" key="9">
    <source>
        <dbReference type="PROSITE" id="PS50075"/>
    </source>
</evidence>
<feature type="active site" description="Proton acceptor; for dehydratase activity" evidence="7">
    <location>
        <position position="994"/>
    </location>
</feature>
<dbReference type="InterPro" id="IPR013217">
    <property type="entry name" value="Methyltransf_12"/>
</dbReference>
<dbReference type="InterPro" id="IPR006162">
    <property type="entry name" value="Ppantetheine_attach_site"/>
</dbReference>
<dbReference type="PROSITE" id="PS52004">
    <property type="entry name" value="KS3_2"/>
    <property type="match status" value="1"/>
</dbReference>
<evidence type="ECO:0000256" key="1">
    <source>
        <dbReference type="ARBA" id="ARBA00022450"/>
    </source>
</evidence>
<dbReference type="CDD" id="cd00833">
    <property type="entry name" value="PKS"/>
    <property type="match status" value="1"/>
</dbReference>
<dbReference type="InterPro" id="IPR018201">
    <property type="entry name" value="Ketoacyl_synth_AS"/>
</dbReference>
<dbReference type="CDD" id="cd02440">
    <property type="entry name" value="AdoMet_MTases"/>
    <property type="match status" value="1"/>
</dbReference>
<evidence type="ECO:0000256" key="2">
    <source>
        <dbReference type="ARBA" id="ARBA00022553"/>
    </source>
</evidence>
<reference evidence="12" key="1">
    <citation type="journal article" date="2023" name="Mol. Phylogenet. Evol.">
        <title>Genome-scale phylogeny and comparative genomics of the fungal order Sordariales.</title>
        <authorList>
            <person name="Hensen N."/>
            <person name="Bonometti L."/>
            <person name="Westerberg I."/>
            <person name="Brannstrom I.O."/>
            <person name="Guillou S."/>
            <person name="Cros-Aarteil S."/>
            <person name="Calhoun S."/>
            <person name="Haridas S."/>
            <person name="Kuo A."/>
            <person name="Mondo S."/>
            <person name="Pangilinan J."/>
            <person name="Riley R."/>
            <person name="LaButti K."/>
            <person name="Andreopoulos B."/>
            <person name="Lipzen A."/>
            <person name="Chen C."/>
            <person name="Yan M."/>
            <person name="Daum C."/>
            <person name="Ng V."/>
            <person name="Clum A."/>
            <person name="Steindorff A."/>
            <person name="Ohm R.A."/>
            <person name="Martin F."/>
            <person name="Silar P."/>
            <person name="Natvig D.O."/>
            <person name="Lalanne C."/>
            <person name="Gautier V."/>
            <person name="Ament-Velasquez S.L."/>
            <person name="Kruys A."/>
            <person name="Hutchinson M.I."/>
            <person name="Powell A.J."/>
            <person name="Barry K."/>
            <person name="Miller A.N."/>
            <person name="Grigoriev I.V."/>
            <person name="Debuchy R."/>
            <person name="Gladieux P."/>
            <person name="Hiltunen Thoren M."/>
            <person name="Johannesson H."/>
        </authorList>
    </citation>
    <scope>NUCLEOTIDE SEQUENCE</scope>
    <source>
        <strain evidence="12">CBS 508.74</strain>
    </source>
</reference>
<dbReference type="FunFam" id="3.40.47.10:FF:000019">
    <property type="entry name" value="Polyketide synthase type I"/>
    <property type="match status" value="1"/>
</dbReference>
<keyword evidence="3" id="KW-0489">Methyltransferase</keyword>
<dbReference type="Pfam" id="PF02801">
    <property type="entry name" value="Ketoacyl-synt_C"/>
    <property type="match status" value="1"/>
</dbReference>
<dbReference type="InterPro" id="IPR001227">
    <property type="entry name" value="Ac_transferase_dom_sf"/>
</dbReference>
<keyword evidence="6" id="KW-0511">Multifunctional enzyme</keyword>
<evidence type="ECO:0000256" key="5">
    <source>
        <dbReference type="ARBA" id="ARBA00023002"/>
    </source>
</evidence>
<dbReference type="Proteomes" id="UP001302812">
    <property type="component" value="Unassembled WGS sequence"/>
</dbReference>
<dbReference type="Pfam" id="PF16197">
    <property type="entry name" value="KAsynt_C_assoc"/>
    <property type="match status" value="1"/>
</dbReference>
<dbReference type="Pfam" id="PF07993">
    <property type="entry name" value="NAD_binding_4"/>
    <property type="match status" value="1"/>
</dbReference>
<feature type="domain" description="PKS/mFAS DH" evidence="11">
    <location>
        <begin position="962"/>
        <end position="1275"/>
    </location>
</feature>
<dbReference type="InterPro" id="IPR009081">
    <property type="entry name" value="PP-bd_ACP"/>
</dbReference>
<dbReference type="InterPro" id="IPR016039">
    <property type="entry name" value="Thiolase-like"/>
</dbReference>
<dbReference type="SMART" id="SM00826">
    <property type="entry name" value="PKS_DH"/>
    <property type="match status" value="1"/>
</dbReference>
<dbReference type="SUPFAM" id="SSF53901">
    <property type="entry name" value="Thiolase-like"/>
    <property type="match status" value="1"/>
</dbReference>
<comment type="caution">
    <text evidence="12">The sequence shown here is derived from an EMBL/GenBank/DDBJ whole genome shotgun (WGS) entry which is preliminary data.</text>
</comment>
<reference evidence="12" key="2">
    <citation type="submission" date="2023-05" db="EMBL/GenBank/DDBJ databases">
        <authorList>
            <consortium name="Lawrence Berkeley National Laboratory"/>
            <person name="Steindorff A."/>
            <person name="Hensen N."/>
            <person name="Bonometti L."/>
            <person name="Westerberg I."/>
            <person name="Brannstrom I.O."/>
            <person name="Guillou S."/>
            <person name="Cros-Aarteil S."/>
            <person name="Calhoun S."/>
            <person name="Haridas S."/>
            <person name="Kuo A."/>
            <person name="Mondo S."/>
            <person name="Pangilinan J."/>
            <person name="Riley R."/>
            <person name="Labutti K."/>
            <person name="Andreopoulos B."/>
            <person name="Lipzen A."/>
            <person name="Chen C."/>
            <person name="Yanf M."/>
            <person name="Daum C."/>
            <person name="Ng V."/>
            <person name="Clum A."/>
            <person name="Ohm R."/>
            <person name="Martin F."/>
            <person name="Silar P."/>
            <person name="Natvig D."/>
            <person name="Lalanne C."/>
            <person name="Gautier V."/>
            <person name="Ament-Velasquez S.L."/>
            <person name="Kruys A."/>
            <person name="Hutchinson M.I."/>
            <person name="Powell A.J."/>
            <person name="Barry K."/>
            <person name="Miller A.N."/>
            <person name="Grigoriev I.V."/>
            <person name="Debuchy R."/>
            <person name="Gladieux P."/>
            <person name="Thoren M.H."/>
            <person name="Johannesson H."/>
        </authorList>
    </citation>
    <scope>NUCLEOTIDE SEQUENCE</scope>
    <source>
        <strain evidence="12">CBS 508.74</strain>
    </source>
</reference>
<evidence type="ECO:0000256" key="8">
    <source>
        <dbReference type="SAM" id="MobiDB-lite"/>
    </source>
</evidence>
<dbReference type="InterPro" id="IPR016035">
    <property type="entry name" value="Acyl_Trfase/lysoPLipase"/>
</dbReference>
<dbReference type="InterPro" id="IPR049551">
    <property type="entry name" value="PKS_DH_C"/>
</dbReference>
<dbReference type="GO" id="GO:0006633">
    <property type="term" value="P:fatty acid biosynthetic process"/>
    <property type="evidence" value="ECO:0007669"/>
    <property type="project" value="InterPro"/>
</dbReference>
<dbReference type="Gene3D" id="3.40.50.720">
    <property type="entry name" value="NAD(P)-binding Rossmann-like Domain"/>
    <property type="match status" value="2"/>
</dbReference>
<dbReference type="RefSeq" id="XP_064673011.1">
    <property type="nucleotide sequence ID" value="XM_064812544.1"/>
</dbReference>
<proteinExistence type="predicted"/>
<dbReference type="PANTHER" id="PTHR43775:SF20">
    <property type="entry name" value="HYBRID PKS-NRPS SYNTHETASE APDA"/>
    <property type="match status" value="1"/>
</dbReference>
<dbReference type="Pfam" id="PF08242">
    <property type="entry name" value="Methyltransf_12"/>
    <property type="match status" value="1"/>
</dbReference>
<dbReference type="InterPro" id="IPR020841">
    <property type="entry name" value="PKS_Beta-ketoAc_synthase_dom"/>
</dbReference>
<evidence type="ECO:0000256" key="4">
    <source>
        <dbReference type="ARBA" id="ARBA00022679"/>
    </source>
</evidence>
<accession>A0AAN6TJV8</accession>
<dbReference type="InterPro" id="IPR014043">
    <property type="entry name" value="Acyl_transferase_dom"/>
</dbReference>
<dbReference type="GO" id="GO:0004315">
    <property type="term" value="F:3-oxoacyl-[acyl-carrier-protein] synthase activity"/>
    <property type="evidence" value="ECO:0007669"/>
    <property type="project" value="InterPro"/>
</dbReference>
<dbReference type="Gene3D" id="3.30.70.3290">
    <property type="match status" value="1"/>
</dbReference>
<keyword evidence="5" id="KW-0560">Oxidoreductase</keyword>
<dbReference type="InterPro" id="IPR013120">
    <property type="entry name" value="FAR_NAD-bd"/>
</dbReference>
<keyword evidence="1" id="KW-0596">Phosphopantetheine</keyword>
<dbReference type="GeneID" id="89936669"/>
<dbReference type="InterPro" id="IPR036291">
    <property type="entry name" value="NAD(P)-bd_dom_sf"/>
</dbReference>
<dbReference type="GO" id="GO:0044550">
    <property type="term" value="P:secondary metabolite biosynthetic process"/>
    <property type="evidence" value="ECO:0007669"/>
    <property type="project" value="TreeGrafter"/>
</dbReference>
<evidence type="ECO:0000313" key="13">
    <source>
        <dbReference type="Proteomes" id="UP001302812"/>
    </source>
</evidence>
<dbReference type="Pfam" id="PF00698">
    <property type="entry name" value="Acyl_transf_1"/>
    <property type="match status" value="1"/>
</dbReference>
<dbReference type="Pfam" id="PF14765">
    <property type="entry name" value="PS-DH"/>
    <property type="match status" value="1"/>
</dbReference>
<dbReference type="PANTHER" id="PTHR43775">
    <property type="entry name" value="FATTY ACID SYNTHASE"/>
    <property type="match status" value="1"/>
</dbReference>
<dbReference type="SMART" id="SM00827">
    <property type="entry name" value="PKS_AT"/>
    <property type="match status" value="1"/>
</dbReference>
<evidence type="ECO:0000256" key="3">
    <source>
        <dbReference type="ARBA" id="ARBA00022603"/>
    </source>
</evidence>
<feature type="region of interest" description="Disordered" evidence="8">
    <location>
        <begin position="2543"/>
        <end position="2600"/>
    </location>
</feature>
<dbReference type="Pfam" id="PF00109">
    <property type="entry name" value="ketoacyl-synt"/>
    <property type="match status" value="1"/>
</dbReference>
<dbReference type="Gene3D" id="3.40.47.10">
    <property type="match status" value="1"/>
</dbReference>
<dbReference type="GO" id="GO:0016491">
    <property type="term" value="F:oxidoreductase activity"/>
    <property type="evidence" value="ECO:0007669"/>
    <property type="project" value="UniProtKB-KW"/>
</dbReference>
<dbReference type="InterPro" id="IPR049552">
    <property type="entry name" value="PKS_DH_N"/>
</dbReference>
<evidence type="ECO:0000256" key="6">
    <source>
        <dbReference type="ARBA" id="ARBA00023268"/>
    </source>
</evidence>
<dbReference type="Gene3D" id="3.10.129.110">
    <property type="entry name" value="Polyketide synthase dehydratase"/>
    <property type="match status" value="1"/>
</dbReference>
<dbReference type="Pfam" id="PF08659">
    <property type="entry name" value="KR"/>
    <property type="match status" value="1"/>
</dbReference>
<feature type="region of interest" description="C-terminal hotdog fold" evidence="7">
    <location>
        <begin position="1113"/>
        <end position="1275"/>
    </location>
</feature>
<dbReference type="SUPFAM" id="SSF52151">
    <property type="entry name" value="FabD/lysophospholipase-like"/>
    <property type="match status" value="1"/>
</dbReference>
<dbReference type="InterPro" id="IPR029063">
    <property type="entry name" value="SAM-dependent_MTases_sf"/>
</dbReference>
<keyword evidence="4" id="KW-0808">Transferase</keyword>
<dbReference type="Gene3D" id="3.40.366.10">
    <property type="entry name" value="Malonyl-Coenzyme A Acyl Carrier Protein, domain 2"/>
    <property type="match status" value="1"/>
</dbReference>
<evidence type="ECO:0000259" key="11">
    <source>
        <dbReference type="PROSITE" id="PS52019"/>
    </source>
</evidence>
<dbReference type="SMART" id="SM00825">
    <property type="entry name" value="PKS_KS"/>
    <property type="match status" value="1"/>
</dbReference>
<gene>
    <name evidence="12" type="ORF">N656DRAFT_724803</name>
</gene>
<keyword evidence="2" id="KW-0597">Phosphoprotein</keyword>
<dbReference type="InterPro" id="IPR020807">
    <property type="entry name" value="PKS_DH"/>
</dbReference>
<protein>
    <submittedName>
        <fullName evidence="12">Polyketide synthase</fullName>
    </submittedName>
</protein>
<dbReference type="SUPFAM" id="SSF53335">
    <property type="entry name" value="S-adenosyl-L-methionine-dependent methyltransferases"/>
    <property type="match status" value="1"/>
</dbReference>
<dbReference type="InterPro" id="IPR050091">
    <property type="entry name" value="PKS_NRPS_Biosynth_Enz"/>
</dbReference>